<dbReference type="KEGG" id="ang:An15g03960"/>
<dbReference type="RefSeq" id="XP_059606494.1">
    <property type="nucleotide sequence ID" value="XM_059744630.1"/>
</dbReference>
<evidence type="ECO:0000313" key="2">
    <source>
        <dbReference type="RefSeq" id="XP_059606494.1"/>
    </source>
</evidence>
<evidence type="ECO:0000256" key="1">
    <source>
        <dbReference type="SAM" id="MobiDB-lite"/>
    </source>
</evidence>
<dbReference type="GeneID" id="84593181"/>
<dbReference type="VEuPathDB" id="FungiDB:An15g03960"/>
<sequence length="137" mass="14947">MTYPPCPPIHNSRSKHMKKPGFGGSSSTCVVCDSHKRGGRKRAKQTVIFGTCGRGMRTRWMVAVGDEGDWGGPCSGHARVGLVRSVLVGYTNDSWDGRFIQLLGMAMSLCTAWNKRQVSRQVMLSSALGSEPLSMKE</sequence>
<protein>
    <submittedName>
        <fullName evidence="2">Uncharacterized protein</fullName>
    </submittedName>
</protein>
<reference evidence="2" key="1">
    <citation type="submission" date="2025-02" db="EMBL/GenBank/DDBJ databases">
        <authorList>
            <consortium name="NCBI Genome Project"/>
        </authorList>
    </citation>
    <scope>NUCLEOTIDE SEQUENCE</scope>
</reference>
<name>A0AAJ8C039_ASPNG</name>
<gene>
    <name evidence="2" type="ORF">An15g03960</name>
</gene>
<proteinExistence type="predicted"/>
<accession>A0AAJ8C039</accession>
<organism evidence="2">
    <name type="scientific">Aspergillus niger</name>
    <dbReference type="NCBI Taxonomy" id="5061"/>
    <lineage>
        <taxon>Eukaryota</taxon>
        <taxon>Fungi</taxon>
        <taxon>Dikarya</taxon>
        <taxon>Ascomycota</taxon>
        <taxon>Pezizomycotina</taxon>
        <taxon>Eurotiomycetes</taxon>
        <taxon>Eurotiomycetidae</taxon>
        <taxon>Eurotiales</taxon>
        <taxon>Aspergillaceae</taxon>
        <taxon>Aspergillus</taxon>
        <taxon>Aspergillus subgen. Circumdati</taxon>
    </lineage>
</organism>
<reference evidence="2" key="2">
    <citation type="submission" date="2025-08" db="UniProtKB">
        <authorList>
            <consortium name="RefSeq"/>
        </authorList>
    </citation>
    <scope>IDENTIFICATION</scope>
</reference>
<dbReference type="AlphaFoldDB" id="A0AAJ8C039"/>
<feature type="region of interest" description="Disordered" evidence="1">
    <location>
        <begin position="1"/>
        <end position="22"/>
    </location>
</feature>